<name>A0A2I4DRD1_JUGRE</name>
<sequence>MEEEDHQKVSDLIKELVLRLLSRNPTSDSHALDPDSPDFRNSLRYAVRLLSSRMTPSIAPDAAAIAESIKRRLATQGKSSEALTFAELNSKFASKTGLGSVNNKWAVLYLLKIIADDRKAAKTQLDSSVLLPHLALNNAESGNRYRVSRTLGSKEEDWRNGVLLVSKDPENRREIAFREFVNLVKEENEVCEEVLVRDVLYACQGIDGRYVKFDKNADGFVLPDLVKVPRATRVVVQKLCELGWLFRKVKGYISESMDRFPAEDVGIVGQAFCAALQDELSEYYKLLAVLEAQSMNPIPLVSEKVCSENYLSLRRLSVWFAEPTVKMRLMAVLVDKCRVLRGGAMAGAIHLHAQHGDPLVHEFMRRLLQRVCSPLFEMVRSWVLEGELEDIFAEFFILGQPVKAESLWRDGYRLHAGMLPSFISQSLAQRILRTGKSINFLRVCCEDRGWADAATEAATAAGTTTRRGGLGYGETDALESLVDEAAKRIDKHLLDVMYKEYKFKEHCLAIKRYLLLGQGDFVQYLMDIVGPELSEPANTISTFKLAGLLETAIRSSNAQYDDSDILDRLRVKMMPHETGDRGWDVFSLEYDARVPLDTVFTESVMARYLRIFNFLWKFRRGEHALIGAWKTMKPNCITSHSFTKLQRAVKFQLLSTLRRCQVLWDDMNHFVTNLQYYIMFEVLEVSWSNFSSELEVAKDLDDLLAAHEKYLHSIVEKSLLGVRSQTLCKSLFLLFDLILRFRSHIDRLYEGICELEARMESSLPSRDKSKSRRPVSDKASEPGSWISDGRKALTQRAGEFFRNTGQELDEIAKEYSLLLEDFLSQLPVQQHVDLKFLLFRLDFTEFYSRSGPSL</sequence>
<dbReference type="GeneID" id="108982715"/>
<dbReference type="GO" id="GO:0005874">
    <property type="term" value="C:microtubule"/>
    <property type="evidence" value="ECO:0007669"/>
    <property type="project" value="UniProtKB-KW"/>
</dbReference>
<dbReference type="GO" id="GO:0000930">
    <property type="term" value="C:gamma-tubulin complex"/>
    <property type="evidence" value="ECO:0000318"/>
    <property type="project" value="GO_Central"/>
</dbReference>
<dbReference type="GO" id="GO:0000278">
    <property type="term" value="P:mitotic cell cycle"/>
    <property type="evidence" value="ECO:0000318"/>
    <property type="project" value="GO_Central"/>
</dbReference>
<keyword evidence="6" id="KW-1185">Reference proteome</keyword>
<evidence type="ECO:0000256" key="3">
    <source>
        <dbReference type="ARBA" id="ARBA00022490"/>
    </source>
</evidence>
<keyword evidence="3" id="KW-0963">Cytoplasm</keyword>
<dbReference type="GO" id="GO:0051225">
    <property type="term" value="P:spindle assembly"/>
    <property type="evidence" value="ECO:0000318"/>
    <property type="project" value="GO_Central"/>
</dbReference>
<evidence type="ECO:0000313" key="6">
    <source>
        <dbReference type="Proteomes" id="UP000235220"/>
    </source>
</evidence>
<dbReference type="GO" id="GO:0007020">
    <property type="term" value="P:microtubule nucleation"/>
    <property type="evidence" value="ECO:0000318"/>
    <property type="project" value="GO_Central"/>
</dbReference>
<evidence type="ECO:0000256" key="1">
    <source>
        <dbReference type="ARBA" id="ARBA00004245"/>
    </source>
</evidence>
<keyword evidence="4" id="KW-0493">Microtubule</keyword>
<dbReference type="GO" id="GO:0051321">
    <property type="term" value="P:meiotic cell cycle"/>
    <property type="evidence" value="ECO:0000318"/>
    <property type="project" value="GO_Central"/>
</dbReference>
<evidence type="ECO:0000256" key="4">
    <source>
        <dbReference type="ARBA" id="ARBA00022701"/>
    </source>
</evidence>
<evidence type="ECO:0000256" key="5">
    <source>
        <dbReference type="ARBA" id="ARBA00023212"/>
    </source>
</evidence>
<dbReference type="Pfam" id="PF17681">
    <property type="entry name" value="GCP_N_terminal"/>
    <property type="match status" value="1"/>
</dbReference>
<dbReference type="InterPro" id="IPR007259">
    <property type="entry name" value="GCP"/>
</dbReference>
<reference evidence="7" key="1">
    <citation type="submission" date="2025-08" db="UniProtKB">
        <authorList>
            <consortium name="RefSeq"/>
        </authorList>
    </citation>
    <scope>IDENTIFICATION</scope>
    <source>
        <tissue evidence="7">Leaves</tissue>
    </source>
</reference>
<protein>
    <submittedName>
        <fullName evidence="7">Gamma-tubulin complex component 3-like isoform X1</fullName>
    </submittedName>
</protein>
<dbReference type="FunCoup" id="A0A2I4DRD1">
    <property type="interactions" value="4897"/>
</dbReference>
<dbReference type="Gramene" id="Jr04_19790_p1">
    <property type="protein sequence ID" value="cds.Jr04_19790_p1"/>
    <property type="gene ID" value="Jr04_19790"/>
</dbReference>
<accession>A0A2I4DRD1</accession>
<comment type="similarity">
    <text evidence="2">Belongs to the TUBGCP family.</text>
</comment>
<dbReference type="PANTHER" id="PTHR19302:SF14">
    <property type="entry name" value="GAMMA-TUBULIN COMPLEX COMPONENT 3"/>
    <property type="match status" value="1"/>
</dbReference>
<evidence type="ECO:0000313" key="7">
    <source>
        <dbReference type="RefSeq" id="XP_018809710.2"/>
    </source>
</evidence>
<dbReference type="InterPro" id="IPR041470">
    <property type="entry name" value="GCP_N"/>
</dbReference>
<dbReference type="InterPro" id="IPR040457">
    <property type="entry name" value="GCP_C"/>
</dbReference>
<dbReference type="Proteomes" id="UP000235220">
    <property type="component" value="Chromosome 4"/>
</dbReference>
<dbReference type="GO" id="GO:0043015">
    <property type="term" value="F:gamma-tubulin binding"/>
    <property type="evidence" value="ECO:0000318"/>
    <property type="project" value="GO_Central"/>
</dbReference>
<dbReference type="KEGG" id="jre:108982715"/>
<dbReference type="GO" id="GO:0000922">
    <property type="term" value="C:spindle pole"/>
    <property type="evidence" value="ECO:0007669"/>
    <property type="project" value="InterPro"/>
</dbReference>
<dbReference type="Gene3D" id="1.20.120.1900">
    <property type="entry name" value="Gamma-tubulin complex, C-terminal domain"/>
    <property type="match status" value="1"/>
</dbReference>
<gene>
    <name evidence="7" type="primary">LOC108982715</name>
</gene>
<dbReference type="PANTHER" id="PTHR19302">
    <property type="entry name" value="GAMMA TUBULIN COMPLEX PROTEIN"/>
    <property type="match status" value="1"/>
</dbReference>
<keyword evidence="5" id="KW-0206">Cytoskeleton</keyword>
<organism evidence="6 7">
    <name type="scientific">Juglans regia</name>
    <name type="common">English walnut</name>
    <dbReference type="NCBI Taxonomy" id="51240"/>
    <lineage>
        <taxon>Eukaryota</taxon>
        <taxon>Viridiplantae</taxon>
        <taxon>Streptophyta</taxon>
        <taxon>Embryophyta</taxon>
        <taxon>Tracheophyta</taxon>
        <taxon>Spermatophyta</taxon>
        <taxon>Magnoliopsida</taxon>
        <taxon>eudicotyledons</taxon>
        <taxon>Gunneridae</taxon>
        <taxon>Pentapetalae</taxon>
        <taxon>rosids</taxon>
        <taxon>fabids</taxon>
        <taxon>Fagales</taxon>
        <taxon>Juglandaceae</taxon>
        <taxon>Juglans</taxon>
    </lineage>
</organism>
<dbReference type="InterPro" id="IPR042241">
    <property type="entry name" value="GCP_C_sf"/>
</dbReference>
<dbReference type="RefSeq" id="XP_018809710.2">
    <property type="nucleotide sequence ID" value="XM_018954165.2"/>
</dbReference>
<evidence type="ECO:0000256" key="2">
    <source>
        <dbReference type="ARBA" id="ARBA00010337"/>
    </source>
</evidence>
<dbReference type="STRING" id="51240.A0A2I4DRD1"/>
<dbReference type="Pfam" id="PF04130">
    <property type="entry name" value="GCP_C_terminal"/>
    <property type="match status" value="1"/>
</dbReference>
<dbReference type="AlphaFoldDB" id="A0A2I4DRD1"/>
<comment type="subcellular location">
    <subcellularLocation>
        <location evidence="1">Cytoplasm</location>
        <location evidence="1">Cytoskeleton</location>
    </subcellularLocation>
</comment>
<dbReference type="GO" id="GO:0031122">
    <property type="term" value="P:cytoplasmic microtubule organization"/>
    <property type="evidence" value="ECO:0000318"/>
    <property type="project" value="GO_Central"/>
</dbReference>
<dbReference type="OrthoDB" id="5860513at2759"/>
<proteinExistence type="inferred from homology"/>